<keyword evidence="1" id="KW-0592">Phosphate transport</keyword>
<dbReference type="RefSeq" id="WP_058290173.1">
    <property type="nucleotide sequence ID" value="NZ_CYSD01000033.1"/>
</dbReference>
<reference evidence="6 7" key="1">
    <citation type="submission" date="2015-09" db="EMBL/GenBank/DDBJ databases">
        <authorList>
            <consortium name="Swine Surveillance"/>
        </authorList>
    </citation>
    <scope>NUCLEOTIDE SEQUENCE [LARGE SCALE GENOMIC DNA]</scope>
    <source>
        <strain evidence="6 7">CECT 7557</strain>
    </source>
</reference>
<dbReference type="GO" id="GO:0016020">
    <property type="term" value="C:membrane"/>
    <property type="evidence" value="ECO:0007669"/>
    <property type="project" value="InterPro"/>
</dbReference>
<dbReference type="Proteomes" id="UP000052022">
    <property type="component" value="Unassembled WGS sequence"/>
</dbReference>
<protein>
    <submittedName>
        <fullName evidence="6">Phosphate import ATP-binding protein PstB</fullName>
        <ecNumber evidence="6">3.6.3.27</ecNumber>
    </submittedName>
</protein>
<keyword evidence="2" id="KW-0547">Nucleotide-binding</keyword>
<evidence type="ECO:0000313" key="6">
    <source>
        <dbReference type="EMBL" id="CUH78951.1"/>
    </source>
</evidence>
<dbReference type="PANTHER" id="PTHR43423:SF1">
    <property type="entry name" value="ABC TRANSPORTER I FAMILY MEMBER 17"/>
    <property type="match status" value="1"/>
</dbReference>
<keyword evidence="7" id="KW-1185">Reference proteome</keyword>
<feature type="compositionally biased region" description="Polar residues" evidence="4">
    <location>
        <begin position="7"/>
        <end position="21"/>
    </location>
</feature>
<organism evidence="6 7">
    <name type="scientific">Tritonibacter multivorans</name>
    <dbReference type="NCBI Taxonomy" id="928856"/>
    <lineage>
        <taxon>Bacteria</taxon>
        <taxon>Pseudomonadati</taxon>
        <taxon>Pseudomonadota</taxon>
        <taxon>Alphaproteobacteria</taxon>
        <taxon>Rhodobacterales</taxon>
        <taxon>Paracoccaceae</taxon>
        <taxon>Tritonibacter</taxon>
    </lineage>
</organism>
<dbReference type="STRING" id="928856.SAMN04488049_11063"/>
<proteinExistence type="predicted"/>
<dbReference type="CDD" id="cd03260">
    <property type="entry name" value="ABC_PstB_phosphate_transporter"/>
    <property type="match status" value="1"/>
</dbReference>
<evidence type="ECO:0000256" key="3">
    <source>
        <dbReference type="ARBA" id="ARBA00022840"/>
    </source>
</evidence>
<dbReference type="EC" id="3.6.3.27" evidence="6"/>
<sequence length="279" mass="31058">MLHDLNLSASKHQATSQTAEGTPSAVPTMMSVRNLSLRSQGKAVVDTISFDLHRDEVLAFIGRSGSGKSALLRSLVRMEKLGRNPQRSGEILFGGQDLMRPDADLPLVRRQVALIAQETNPFPMSIWDNIAYGLKLHRLVSTKGLMAERIEQALRRARLWDAVKDQLHKTQGTSLPGPQRRQLCIARALALDPQIMLFDRPSSAGDRMSFTLTQEIVTELRKTTSIVLVAHSLENAAHLADRVAFVDQGRIVELDTAEMIFTNAMEPETRAFLEQSTYM</sequence>
<dbReference type="GO" id="GO:0016887">
    <property type="term" value="F:ATP hydrolysis activity"/>
    <property type="evidence" value="ECO:0007669"/>
    <property type="project" value="InterPro"/>
</dbReference>
<keyword evidence="3 6" id="KW-0067">ATP-binding</keyword>
<keyword evidence="6" id="KW-0378">Hydrolase</keyword>
<evidence type="ECO:0000259" key="5">
    <source>
        <dbReference type="PROSITE" id="PS50893"/>
    </source>
</evidence>
<dbReference type="InterPro" id="IPR003439">
    <property type="entry name" value="ABC_transporter-like_ATP-bd"/>
</dbReference>
<dbReference type="PROSITE" id="PS50893">
    <property type="entry name" value="ABC_TRANSPORTER_2"/>
    <property type="match status" value="1"/>
</dbReference>
<dbReference type="GO" id="GO:0005315">
    <property type="term" value="F:phosphate transmembrane transporter activity"/>
    <property type="evidence" value="ECO:0007669"/>
    <property type="project" value="InterPro"/>
</dbReference>
<dbReference type="SMART" id="SM00382">
    <property type="entry name" value="AAA"/>
    <property type="match status" value="1"/>
</dbReference>
<dbReference type="InterPro" id="IPR027417">
    <property type="entry name" value="P-loop_NTPase"/>
</dbReference>
<evidence type="ECO:0000256" key="2">
    <source>
        <dbReference type="ARBA" id="ARBA00022741"/>
    </source>
</evidence>
<feature type="domain" description="ABC transporter" evidence="5">
    <location>
        <begin position="30"/>
        <end position="273"/>
    </location>
</feature>
<evidence type="ECO:0000256" key="4">
    <source>
        <dbReference type="SAM" id="MobiDB-lite"/>
    </source>
</evidence>
<dbReference type="GO" id="GO:0005524">
    <property type="term" value="F:ATP binding"/>
    <property type="evidence" value="ECO:0007669"/>
    <property type="project" value="UniProtKB-KW"/>
</dbReference>
<feature type="region of interest" description="Disordered" evidence="4">
    <location>
        <begin position="1"/>
        <end position="25"/>
    </location>
</feature>
<dbReference type="AlphaFoldDB" id="A0A0P1GBU8"/>
<accession>A0A0P1GBU8</accession>
<gene>
    <name evidence="6" type="primary">pstB_1</name>
    <name evidence="6" type="ORF">TRM7557_02122</name>
</gene>
<dbReference type="EMBL" id="CYSD01000033">
    <property type="protein sequence ID" value="CUH78951.1"/>
    <property type="molecule type" value="Genomic_DNA"/>
</dbReference>
<evidence type="ECO:0000256" key="1">
    <source>
        <dbReference type="ARBA" id="ARBA00022592"/>
    </source>
</evidence>
<dbReference type="GO" id="GO:0035435">
    <property type="term" value="P:phosphate ion transmembrane transport"/>
    <property type="evidence" value="ECO:0007669"/>
    <property type="project" value="InterPro"/>
</dbReference>
<keyword evidence="1" id="KW-0813">Transport</keyword>
<dbReference type="Pfam" id="PF00005">
    <property type="entry name" value="ABC_tran"/>
    <property type="match status" value="1"/>
</dbReference>
<dbReference type="Gene3D" id="3.40.50.300">
    <property type="entry name" value="P-loop containing nucleotide triphosphate hydrolases"/>
    <property type="match status" value="1"/>
</dbReference>
<dbReference type="PANTHER" id="PTHR43423">
    <property type="entry name" value="ABC TRANSPORTER I FAMILY MEMBER 17"/>
    <property type="match status" value="1"/>
</dbReference>
<dbReference type="OrthoDB" id="7842980at2"/>
<evidence type="ECO:0000313" key="7">
    <source>
        <dbReference type="Proteomes" id="UP000052022"/>
    </source>
</evidence>
<dbReference type="SUPFAM" id="SSF52540">
    <property type="entry name" value="P-loop containing nucleoside triphosphate hydrolases"/>
    <property type="match status" value="1"/>
</dbReference>
<dbReference type="InterPro" id="IPR005670">
    <property type="entry name" value="PstB-like"/>
</dbReference>
<name>A0A0P1GBU8_9RHOB</name>
<dbReference type="InterPro" id="IPR003593">
    <property type="entry name" value="AAA+_ATPase"/>
</dbReference>